<dbReference type="EMBL" id="JACHMY010000001">
    <property type="protein sequence ID" value="MBB5838297.1"/>
    <property type="molecule type" value="Genomic_DNA"/>
</dbReference>
<dbReference type="RefSeq" id="WP_184798976.1">
    <property type="nucleotide sequence ID" value="NZ_JACHMY010000001.1"/>
</dbReference>
<gene>
    <name evidence="1" type="ORF">HDA39_005031</name>
</gene>
<evidence type="ECO:0000313" key="2">
    <source>
        <dbReference type="Proteomes" id="UP000549971"/>
    </source>
</evidence>
<keyword evidence="2" id="KW-1185">Reference proteome</keyword>
<reference evidence="1 2" key="1">
    <citation type="submission" date="2020-08" db="EMBL/GenBank/DDBJ databases">
        <title>Sequencing the genomes of 1000 actinobacteria strains.</title>
        <authorList>
            <person name="Klenk H.-P."/>
        </authorList>
    </citation>
    <scope>NUCLEOTIDE SEQUENCE [LARGE SCALE GENOMIC DNA]</scope>
    <source>
        <strain evidence="1 2">DSM 28967</strain>
    </source>
</reference>
<evidence type="ECO:0000313" key="1">
    <source>
        <dbReference type="EMBL" id="MBB5838297.1"/>
    </source>
</evidence>
<sequence>MITDQQRRDRGLRTVAEILELAESGTVVLDPYSVLLGTGVALGKETSCTPGS</sequence>
<accession>A0A7W9J9X9</accession>
<proteinExistence type="predicted"/>
<dbReference type="AlphaFoldDB" id="A0A7W9J9X9"/>
<organism evidence="1 2">
    <name type="scientific">Kribbella italica</name>
    <dbReference type="NCBI Taxonomy" id="1540520"/>
    <lineage>
        <taxon>Bacteria</taxon>
        <taxon>Bacillati</taxon>
        <taxon>Actinomycetota</taxon>
        <taxon>Actinomycetes</taxon>
        <taxon>Propionibacteriales</taxon>
        <taxon>Kribbellaceae</taxon>
        <taxon>Kribbella</taxon>
    </lineage>
</organism>
<name>A0A7W9J9X9_9ACTN</name>
<comment type="caution">
    <text evidence="1">The sequence shown here is derived from an EMBL/GenBank/DDBJ whole genome shotgun (WGS) entry which is preliminary data.</text>
</comment>
<dbReference type="Proteomes" id="UP000549971">
    <property type="component" value="Unassembled WGS sequence"/>
</dbReference>
<protein>
    <submittedName>
        <fullName evidence="1">Uncharacterized protein</fullName>
    </submittedName>
</protein>